<keyword evidence="2 5" id="KW-0808">Transferase</keyword>
<evidence type="ECO:0000259" key="4">
    <source>
        <dbReference type="Pfam" id="PF13439"/>
    </source>
</evidence>
<dbReference type="InterPro" id="IPR001296">
    <property type="entry name" value="Glyco_trans_1"/>
</dbReference>
<evidence type="ECO:0000259" key="3">
    <source>
        <dbReference type="Pfam" id="PF00534"/>
    </source>
</evidence>
<accession>A0A1I4YEE0</accession>
<dbReference type="RefSeq" id="WP_090707926.1">
    <property type="nucleotide sequence ID" value="NZ_FOVM01000001.1"/>
</dbReference>
<evidence type="ECO:0000256" key="2">
    <source>
        <dbReference type="ARBA" id="ARBA00022679"/>
    </source>
</evidence>
<dbReference type="InterPro" id="IPR028098">
    <property type="entry name" value="Glyco_trans_4-like_N"/>
</dbReference>
<keyword evidence="1" id="KW-0328">Glycosyltransferase</keyword>
<evidence type="ECO:0000313" key="6">
    <source>
        <dbReference type="Proteomes" id="UP000198867"/>
    </source>
</evidence>
<dbReference type="PANTHER" id="PTHR12526:SF629">
    <property type="entry name" value="TEICHURONIC ACID BIOSYNTHESIS GLYCOSYLTRANSFERASE TUAH-RELATED"/>
    <property type="match status" value="1"/>
</dbReference>
<dbReference type="AlphaFoldDB" id="A0A1I4YEE0"/>
<dbReference type="SUPFAM" id="SSF53756">
    <property type="entry name" value="UDP-Glycosyltransferase/glycogen phosphorylase"/>
    <property type="match status" value="1"/>
</dbReference>
<sequence>MTQPAQLDASAAQRAATRVVHVSSAHPWTDIRIHQREARTLAEAGYDVHLVAVDNRLSAPETGVKAVRQRRRSRANRVLIGSISAVIAGLRTRAQIVHLHDPELIWAIPLLRVLRKTVIYDAHEDLPSQLRDKSYIPMVMRAAVSRLSLLVVKVSGVANHVVAATERIADRYSPSKVTVIRNYPRIRDADSNNSAVETRQKKLVYVGAMSESRGALQMLDALASDAFPTGWTLELAGSIVPAELEVRMRNHPAWGIVNYHGVVSPDEARDIVSGARIGLVTLQANAAYVDSLPTKLFEYLAAGMPVIASDFPLWRRIVEANECGTLVDQTNPESIAAAIAEYETDVNRLAAEGRNALRASRGELNWDSESAALLRLYDRIATRSSLASGITHVA</sequence>
<dbReference type="Gene3D" id="3.40.50.2000">
    <property type="entry name" value="Glycogen Phosphorylase B"/>
    <property type="match status" value="2"/>
</dbReference>
<protein>
    <submittedName>
        <fullName evidence="5">Glycosyltransferase involved in cell wall bisynthesis</fullName>
    </submittedName>
</protein>
<reference evidence="6" key="1">
    <citation type="submission" date="2016-10" db="EMBL/GenBank/DDBJ databases">
        <authorList>
            <person name="Varghese N."/>
            <person name="Submissions S."/>
        </authorList>
    </citation>
    <scope>NUCLEOTIDE SEQUENCE [LARGE SCALE GENOMIC DNA]</scope>
    <source>
        <strain evidence="6">CGMCC 1.11101</strain>
    </source>
</reference>
<dbReference type="PANTHER" id="PTHR12526">
    <property type="entry name" value="GLYCOSYLTRANSFERASE"/>
    <property type="match status" value="1"/>
</dbReference>
<dbReference type="Pfam" id="PF00534">
    <property type="entry name" value="Glycos_transf_1"/>
    <property type="match status" value="1"/>
</dbReference>
<evidence type="ECO:0000256" key="1">
    <source>
        <dbReference type="ARBA" id="ARBA00022676"/>
    </source>
</evidence>
<gene>
    <name evidence="5" type="ORF">SAMN05216219_0131</name>
</gene>
<name>A0A1I4YEE0_9MICO</name>
<dbReference type="STRING" id="995034.SAMN05216219_0131"/>
<dbReference type="GO" id="GO:0016757">
    <property type="term" value="F:glycosyltransferase activity"/>
    <property type="evidence" value="ECO:0007669"/>
    <property type="project" value="UniProtKB-KW"/>
</dbReference>
<organism evidence="5 6">
    <name type="scientific">Mycetocola miduiensis</name>
    <dbReference type="NCBI Taxonomy" id="995034"/>
    <lineage>
        <taxon>Bacteria</taxon>
        <taxon>Bacillati</taxon>
        <taxon>Actinomycetota</taxon>
        <taxon>Actinomycetes</taxon>
        <taxon>Micrococcales</taxon>
        <taxon>Microbacteriaceae</taxon>
        <taxon>Mycetocola</taxon>
    </lineage>
</organism>
<evidence type="ECO:0000313" key="5">
    <source>
        <dbReference type="EMBL" id="SFN35949.1"/>
    </source>
</evidence>
<keyword evidence="6" id="KW-1185">Reference proteome</keyword>
<dbReference type="Proteomes" id="UP000198867">
    <property type="component" value="Unassembled WGS sequence"/>
</dbReference>
<feature type="domain" description="Glycosyl transferase family 1" evidence="3">
    <location>
        <begin position="188"/>
        <end position="351"/>
    </location>
</feature>
<proteinExistence type="predicted"/>
<feature type="domain" description="Glycosyltransferase subfamily 4-like N-terminal" evidence="4">
    <location>
        <begin position="38"/>
        <end position="182"/>
    </location>
</feature>
<dbReference type="EMBL" id="FOVM01000001">
    <property type="protein sequence ID" value="SFN35949.1"/>
    <property type="molecule type" value="Genomic_DNA"/>
</dbReference>
<dbReference type="OrthoDB" id="9815351at2"/>
<dbReference type="Pfam" id="PF13439">
    <property type="entry name" value="Glyco_transf_4"/>
    <property type="match status" value="1"/>
</dbReference>